<accession>A0A8D8UFL3</accession>
<organism evidence="1">
    <name type="scientific">Cacopsylla melanoneura</name>
    <dbReference type="NCBI Taxonomy" id="428564"/>
    <lineage>
        <taxon>Eukaryota</taxon>
        <taxon>Metazoa</taxon>
        <taxon>Ecdysozoa</taxon>
        <taxon>Arthropoda</taxon>
        <taxon>Hexapoda</taxon>
        <taxon>Insecta</taxon>
        <taxon>Pterygota</taxon>
        <taxon>Neoptera</taxon>
        <taxon>Paraneoptera</taxon>
        <taxon>Hemiptera</taxon>
        <taxon>Sternorrhyncha</taxon>
        <taxon>Psylloidea</taxon>
        <taxon>Psyllidae</taxon>
        <taxon>Psyllinae</taxon>
        <taxon>Cacopsylla</taxon>
    </lineage>
</organism>
<name>A0A8D8UFL3_9HEMI</name>
<protein>
    <submittedName>
        <fullName evidence="1">Uncharacterized protein</fullName>
    </submittedName>
</protein>
<evidence type="ECO:0000313" key="1">
    <source>
        <dbReference type="EMBL" id="CAG6704144.1"/>
    </source>
</evidence>
<reference evidence="1" key="1">
    <citation type="submission" date="2021-05" db="EMBL/GenBank/DDBJ databases">
        <authorList>
            <person name="Alioto T."/>
            <person name="Alioto T."/>
            <person name="Gomez Garrido J."/>
        </authorList>
    </citation>
    <scope>NUCLEOTIDE SEQUENCE</scope>
</reference>
<proteinExistence type="predicted"/>
<dbReference type="AlphaFoldDB" id="A0A8D8UFL3"/>
<dbReference type="EMBL" id="HBUF01341466">
    <property type="protein sequence ID" value="CAG6704142.1"/>
    <property type="molecule type" value="Transcribed_RNA"/>
</dbReference>
<dbReference type="EMBL" id="HBUF01341468">
    <property type="protein sequence ID" value="CAG6704146.1"/>
    <property type="molecule type" value="Transcribed_RNA"/>
</dbReference>
<dbReference type="EMBL" id="HBUF01341467">
    <property type="protein sequence ID" value="CAG6704144.1"/>
    <property type="molecule type" value="Transcribed_RNA"/>
</dbReference>
<sequence>MESLKSRKPLTSYPNNTSVTFRRMILNKEKTTREDLLDVMKLLPYTTSLQESPTVEPAFVSRVTVRNRNAATWRTDDPLPTVIPTPLLRRSSGPVSLMITGGFKSLCLLLERQNDNRWFQKRFFSS</sequence>